<evidence type="ECO:0000259" key="4">
    <source>
        <dbReference type="Pfam" id="PF08669"/>
    </source>
</evidence>
<dbReference type="STRING" id="926550.CLDAP_16610"/>
<evidence type="ECO:0000313" key="7">
    <source>
        <dbReference type="Proteomes" id="UP000007880"/>
    </source>
</evidence>
<dbReference type="InterPro" id="IPR028896">
    <property type="entry name" value="GcvT/YgfZ/DmdA"/>
</dbReference>
<organism evidence="6 7">
    <name type="scientific">Caldilinea aerophila (strain DSM 14535 / JCM 11387 / NBRC 104270 / STL-6-O1)</name>
    <dbReference type="NCBI Taxonomy" id="926550"/>
    <lineage>
        <taxon>Bacteria</taxon>
        <taxon>Bacillati</taxon>
        <taxon>Chloroflexota</taxon>
        <taxon>Caldilineae</taxon>
        <taxon>Caldilineales</taxon>
        <taxon>Caldilineaceae</taxon>
        <taxon>Caldilinea</taxon>
    </lineage>
</organism>
<protein>
    <submittedName>
        <fullName evidence="6">Putative dimethylglycine oxidase</fullName>
    </submittedName>
</protein>
<evidence type="ECO:0000256" key="1">
    <source>
        <dbReference type="ARBA" id="ARBA00008609"/>
    </source>
</evidence>
<dbReference type="SUPFAM" id="SSF54373">
    <property type="entry name" value="FAD-linked reductases, C-terminal domain"/>
    <property type="match status" value="1"/>
</dbReference>
<dbReference type="InterPro" id="IPR013977">
    <property type="entry name" value="GcvT_C"/>
</dbReference>
<feature type="domain" description="FAD dependent oxidoreductase" evidence="2">
    <location>
        <begin position="12"/>
        <end position="373"/>
    </location>
</feature>
<proteinExistence type="inferred from homology"/>
<dbReference type="PATRIC" id="fig|926550.5.peg.1857"/>
<dbReference type="Gene3D" id="3.30.9.10">
    <property type="entry name" value="D-Amino Acid Oxidase, subunit A, domain 2"/>
    <property type="match status" value="1"/>
</dbReference>
<dbReference type="RefSeq" id="WP_014432938.1">
    <property type="nucleotide sequence ID" value="NC_017079.1"/>
</dbReference>
<evidence type="ECO:0000259" key="3">
    <source>
        <dbReference type="Pfam" id="PF01571"/>
    </source>
</evidence>
<evidence type="ECO:0000259" key="5">
    <source>
        <dbReference type="Pfam" id="PF16350"/>
    </source>
</evidence>
<dbReference type="Pfam" id="PF01266">
    <property type="entry name" value="DAO"/>
    <property type="match status" value="1"/>
</dbReference>
<dbReference type="Pfam" id="PF01571">
    <property type="entry name" value="GCV_T"/>
    <property type="match status" value="1"/>
</dbReference>
<dbReference type="SUPFAM" id="SSF51905">
    <property type="entry name" value="FAD/NAD(P)-binding domain"/>
    <property type="match status" value="1"/>
</dbReference>
<dbReference type="Gene3D" id="3.30.1360.120">
    <property type="entry name" value="Probable tRNA modification gtpase trme, domain 1"/>
    <property type="match status" value="1"/>
</dbReference>
<dbReference type="InterPro" id="IPR027266">
    <property type="entry name" value="TrmE/GcvT-like"/>
</dbReference>
<dbReference type="eggNOG" id="COG0665">
    <property type="taxonomic scope" value="Bacteria"/>
</dbReference>
<dbReference type="SUPFAM" id="SSF101790">
    <property type="entry name" value="Aminomethyltransferase beta-barrel domain"/>
    <property type="match status" value="1"/>
</dbReference>
<dbReference type="Gene3D" id="3.30.70.1400">
    <property type="entry name" value="Aminomethyltransferase beta-barrel domains"/>
    <property type="match status" value="1"/>
</dbReference>
<accession>I0I363</accession>
<dbReference type="eggNOG" id="COG0404">
    <property type="taxonomic scope" value="Bacteria"/>
</dbReference>
<dbReference type="InterPro" id="IPR029043">
    <property type="entry name" value="GcvT/YgfZ_C"/>
</dbReference>
<dbReference type="InterPro" id="IPR006076">
    <property type="entry name" value="FAD-dep_OxRdtase"/>
</dbReference>
<dbReference type="InterPro" id="IPR036188">
    <property type="entry name" value="FAD/NAD-bd_sf"/>
</dbReference>
<dbReference type="InterPro" id="IPR006222">
    <property type="entry name" value="GCVT_N"/>
</dbReference>
<feature type="domain" description="GCVT N-terminal" evidence="3">
    <location>
        <begin position="433"/>
        <end position="717"/>
    </location>
</feature>
<feature type="domain" description="Aminomethyltransferase C-terminal" evidence="4">
    <location>
        <begin position="736"/>
        <end position="815"/>
    </location>
</feature>
<feature type="domain" description="FAD dependent oxidoreductase central" evidence="5">
    <location>
        <begin position="377"/>
        <end position="431"/>
    </location>
</feature>
<dbReference type="Gene3D" id="2.40.30.110">
    <property type="entry name" value="Aminomethyltransferase beta-barrel domains"/>
    <property type="match status" value="1"/>
</dbReference>
<dbReference type="PANTHER" id="PTHR43757">
    <property type="entry name" value="AMINOMETHYLTRANSFERASE"/>
    <property type="match status" value="1"/>
</dbReference>
<dbReference type="EMBL" id="AP012337">
    <property type="protein sequence ID" value="BAL99700.1"/>
    <property type="molecule type" value="Genomic_DNA"/>
</dbReference>
<dbReference type="Proteomes" id="UP000007880">
    <property type="component" value="Chromosome"/>
</dbReference>
<dbReference type="PANTHER" id="PTHR43757:SF2">
    <property type="entry name" value="AMINOMETHYLTRANSFERASE, MITOCHONDRIAL"/>
    <property type="match status" value="1"/>
</dbReference>
<dbReference type="Gene3D" id="3.50.50.60">
    <property type="entry name" value="FAD/NAD(P)-binding domain"/>
    <property type="match status" value="1"/>
</dbReference>
<name>I0I363_CALAS</name>
<evidence type="ECO:0000259" key="2">
    <source>
        <dbReference type="Pfam" id="PF01266"/>
    </source>
</evidence>
<comment type="similarity">
    <text evidence="1">Belongs to the GcvT family.</text>
</comment>
<dbReference type="Pfam" id="PF16350">
    <property type="entry name" value="FAO_M"/>
    <property type="match status" value="1"/>
</dbReference>
<dbReference type="Pfam" id="PF08669">
    <property type="entry name" value="GCV_T_C"/>
    <property type="match status" value="1"/>
</dbReference>
<dbReference type="SUPFAM" id="SSF103025">
    <property type="entry name" value="Folate-binding domain"/>
    <property type="match status" value="1"/>
</dbReference>
<keyword evidence="7" id="KW-1185">Reference proteome</keyword>
<dbReference type="KEGG" id="cap:CLDAP_16610"/>
<evidence type="ECO:0000313" key="6">
    <source>
        <dbReference type="EMBL" id="BAL99700.1"/>
    </source>
</evidence>
<dbReference type="InterPro" id="IPR032503">
    <property type="entry name" value="FAO_M"/>
</dbReference>
<gene>
    <name evidence="6" type="ordered locus">CLDAP_16610</name>
</gene>
<reference evidence="6 7" key="1">
    <citation type="submission" date="2012-02" db="EMBL/GenBank/DDBJ databases">
        <title>Complete genome sequence of Caldilinea aerophila DSM 14535 (= NBRC 102666).</title>
        <authorList>
            <person name="Oguchi A."/>
            <person name="Hosoyama A."/>
            <person name="Sekine M."/>
            <person name="Fukai R."/>
            <person name="Kato Y."/>
            <person name="Nakamura S."/>
            <person name="Hanada S."/>
            <person name="Yamazaki S."/>
            <person name="Fujita N."/>
        </authorList>
    </citation>
    <scope>NUCLEOTIDE SEQUENCE [LARGE SCALE GENOMIC DNA]</scope>
    <source>
        <strain evidence="7">DSM 14535 / JCM 11387 / NBRC 104270 / STL-6-O1</strain>
    </source>
</reference>
<sequence>MAENVLPSSAQLVIIGGGIAGCSAAYHLAQLGWRDVVVLDKGALPYNDGSTSHAPGGMHVTNYSRMMTQFAVESVEIYSRLPDFEPGRPMVRRVGGIEVAYTRARMEDLKRKQGVATSYGVEAHLLTPEETLAHIPILDPRVIHGSFYAPLDTNVIGWHVAGSLSNEATRIGGVQFFQHVPVVDLEVRRSHLTAIVTERGRIECENALLCANIWAPAISEKAGLVIPLLAAQHQYTISTPLPELAEFAQATGGKEIVHPILRHQDYSLYFRQHWDAYGVGNYRHEPLMVRPHDVGKTAQRPFTPEHYTVAWRAAQELIPALRKSELTHAFNGMFAFTVDGFPVMGESAVRGLWTAVGVWITHAGGVGKAIAEWMTYGEPAIDVHEADINRFLPHQKTRRYIDLRCAQNYREVYDIVHPLQPIGEPRNVRLSPFHSRLVEQGAVFFQTAGYEVAQWYEANAHLLAKYAGRIPQRNGWEARFWSPIQGAEHLEVRNNVGLFNLATLAVIEVRGPGSLAFLERLCANRIDRPAGRVIYTSMLTPRGGIQTDLTVARLGEERFWVITGGALLPRDLAWLERHAPTDGSVQIVDASSAYTAVGLWGPNARHVLARVTETDLSNAAFPYYTAREIEVGAIPVTALRISYAGEPGWELYTRSEFAAALWDALWEAGRPFELIAAGAGAFDSLRLEKGYRLWGQELRPDVNPFEAGLEWAVRLDKEDFIGRHALLQVKAVGVQRRLCCMTFDAPDGMALGKEPIFAGERCVGYVTSANYGYAVGKHILYGYLPLALAAPGTRLEVEYFGVRHRATVVAEPLYDPQMQRLKA</sequence>
<dbReference type="AlphaFoldDB" id="I0I363"/>
<dbReference type="HOGENOM" id="CLU_007884_11_2_0"/>